<dbReference type="Proteomes" id="UP000028012">
    <property type="component" value="Unassembled WGS sequence"/>
</dbReference>
<dbReference type="RefSeq" id="WP_042824261.1">
    <property type="nucleotide sequence ID" value="NZ_CP053649.1"/>
</dbReference>
<keyword evidence="2" id="KW-1134">Transmembrane beta strand</keyword>
<dbReference type="GeneID" id="58003059"/>
<comment type="similarity">
    <text evidence="1 2">Belongs to the outer membrane factor (OMF) (TC 1.B.17) family.</text>
</comment>
<keyword evidence="2" id="KW-0472">Membrane</keyword>
<comment type="caution">
    <text evidence="3">The sequence shown here is derived from an EMBL/GenBank/DDBJ whole genome shotgun (WGS) entry which is preliminary data.</text>
</comment>
<dbReference type="eggNOG" id="COG1538">
    <property type="taxonomic scope" value="Bacteria"/>
</dbReference>
<keyword evidence="2" id="KW-0449">Lipoprotein</keyword>
<dbReference type="EMBL" id="JPHD02000122">
    <property type="protein sequence ID" value="KGE50673.1"/>
    <property type="molecule type" value="Genomic_DNA"/>
</dbReference>
<keyword evidence="2" id="KW-0564">Palmitate</keyword>
<reference evidence="3 4" key="1">
    <citation type="submission" date="2014-09" db="EMBL/GenBank/DDBJ databases">
        <title>A draft genome sequence for Xanthomonas axonopodis pv. vasculorum NCPPB 900.</title>
        <authorList>
            <person name="Harrison J."/>
            <person name="Studholme D.J."/>
        </authorList>
    </citation>
    <scope>NUCLEOTIDE SEQUENCE [LARGE SCALE GENOMIC DNA]</scope>
    <source>
        <strain evidence="3 4">NCPPB 900</strain>
    </source>
</reference>
<dbReference type="GO" id="GO:0016301">
    <property type="term" value="F:kinase activity"/>
    <property type="evidence" value="ECO:0007669"/>
    <property type="project" value="UniProtKB-KW"/>
</dbReference>
<feature type="signal peptide" evidence="2">
    <location>
        <begin position="1"/>
        <end position="21"/>
    </location>
</feature>
<dbReference type="HOGENOM" id="CLU_012817_13_0_6"/>
<dbReference type="GO" id="GO:0015562">
    <property type="term" value="F:efflux transmembrane transporter activity"/>
    <property type="evidence" value="ECO:0007669"/>
    <property type="project" value="InterPro"/>
</dbReference>
<dbReference type="Gene3D" id="1.20.1600.10">
    <property type="entry name" value="Outer membrane efflux proteins (OEP)"/>
    <property type="match status" value="1"/>
</dbReference>
<comment type="subcellular location">
    <subcellularLocation>
        <location evidence="2">Cell outer membrane</location>
        <topology evidence="2">Lipid-anchor</topology>
    </subcellularLocation>
</comment>
<dbReference type="GO" id="GO:0009279">
    <property type="term" value="C:cell outer membrane"/>
    <property type="evidence" value="ECO:0007669"/>
    <property type="project" value="UniProtKB-SubCell"/>
</dbReference>
<name>A0A098PVN3_9XANT</name>
<dbReference type="Pfam" id="PF02321">
    <property type="entry name" value="OEP"/>
    <property type="match status" value="2"/>
</dbReference>
<evidence type="ECO:0000256" key="2">
    <source>
        <dbReference type="RuleBase" id="RU362097"/>
    </source>
</evidence>
<dbReference type="NCBIfam" id="TIGR01845">
    <property type="entry name" value="outer_NodT"/>
    <property type="match status" value="1"/>
</dbReference>
<dbReference type="SUPFAM" id="SSF56954">
    <property type="entry name" value="Outer membrane efflux proteins (OEP)"/>
    <property type="match status" value="1"/>
</dbReference>
<protein>
    <submittedName>
        <fullName evidence="3">Histidine kinase</fullName>
    </submittedName>
</protein>
<dbReference type="STRING" id="325777.GW15_0219720"/>
<proteinExistence type="inferred from homology"/>
<evidence type="ECO:0000313" key="3">
    <source>
        <dbReference type="EMBL" id="KGE50673.1"/>
    </source>
</evidence>
<dbReference type="PANTHER" id="PTHR30203">
    <property type="entry name" value="OUTER MEMBRANE CATION EFFLUX PROTEIN"/>
    <property type="match status" value="1"/>
</dbReference>
<evidence type="ECO:0000313" key="4">
    <source>
        <dbReference type="Proteomes" id="UP000028012"/>
    </source>
</evidence>
<gene>
    <name evidence="3" type="ORF">GW15_0219720</name>
</gene>
<sequence length="494" mass="51123">MTHVRNALLVSAVAVSLAACAVGPDFQRPAPPAADRYTANALPATTVAADAAHGGAQHFEPGQDVPAAWWRAFGSPQLNAVVERALRANPDLQAADAALRQAQQTLAAQRGAWLPQADLHVDASRQRDSVVPAPDAGIDTPYALRTAQLSVSYTLDVFGGTRRQVEAAGAQAQAQRDQRDAAYLSLTANVVNAAIDEAAVRAQLDAAHAQVKIAQQLCALTERQQALGAIGAAQVLAQRTALAQAQAAVPALEKQLDQQRTLLAMLGGQLPSDAAGEALTLDTLQLPAQLPLSLPSRLVDRRPDIRAAEAQAHAASAQIGVTAAARLPSITLSAASGGSASSVGRMFAAGNTQWSVAGSLLQPLFHGGALAHQQRAAEAGYTQAMAHYRGVVLNAFGEVSNALSALQSDAQSLRACADAQTLAERTLALVQRQQAVGAVGMADLLQAQQAYQSTQAATVQAQAARYTDTVALYQALGGGPWWSPAAQTPNPAAP</sequence>
<keyword evidence="3" id="KW-0808">Transferase</keyword>
<dbReference type="InterPro" id="IPR003423">
    <property type="entry name" value="OMP_efflux"/>
</dbReference>
<dbReference type="Gene3D" id="2.20.200.10">
    <property type="entry name" value="Outer membrane efflux proteins (OEP)"/>
    <property type="match status" value="1"/>
</dbReference>
<dbReference type="InterPro" id="IPR010131">
    <property type="entry name" value="MdtP/NodT-like"/>
</dbReference>
<keyword evidence="2" id="KW-0812">Transmembrane</keyword>
<keyword evidence="3" id="KW-0418">Kinase</keyword>
<accession>A0A098PVN3</accession>
<dbReference type="PROSITE" id="PS51257">
    <property type="entry name" value="PROKAR_LIPOPROTEIN"/>
    <property type="match status" value="1"/>
</dbReference>
<evidence type="ECO:0000256" key="1">
    <source>
        <dbReference type="ARBA" id="ARBA00007613"/>
    </source>
</evidence>
<dbReference type="PANTHER" id="PTHR30203:SF33">
    <property type="entry name" value="BLR4455 PROTEIN"/>
    <property type="match status" value="1"/>
</dbReference>
<feature type="chain" id="PRO_5041745523" evidence="2">
    <location>
        <begin position="22"/>
        <end position="494"/>
    </location>
</feature>
<organism evidence="3 4">
    <name type="scientific">Xanthomonas axonopodis pv. vasculorum</name>
    <dbReference type="NCBI Taxonomy" id="325777"/>
    <lineage>
        <taxon>Bacteria</taxon>
        <taxon>Pseudomonadati</taxon>
        <taxon>Pseudomonadota</taxon>
        <taxon>Gammaproteobacteria</taxon>
        <taxon>Lysobacterales</taxon>
        <taxon>Lysobacteraceae</taxon>
        <taxon>Xanthomonas</taxon>
    </lineage>
</organism>
<dbReference type="AlphaFoldDB" id="A0A098PVN3"/>
<keyword evidence="2" id="KW-0732">Signal</keyword>